<dbReference type="AlphaFoldDB" id="A0A1Q8ZQ36"/>
<dbReference type="Proteomes" id="UP000186894">
    <property type="component" value="Unassembled WGS sequence"/>
</dbReference>
<organism evidence="1 2">
    <name type="scientific">Rhizobium oryziradicis</name>
    <dbReference type="NCBI Taxonomy" id="1867956"/>
    <lineage>
        <taxon>Bacteria</taxon>
        <taxon>Pseudomonadati</taxon>
        <taxon>Pseudomonadota</taxon>
        <taxon>Alphaproteobacteria</taxon>
        <taxon>Hyphomicrobiales</taxon>
        <taxon>Rhizobiaceae</taxon>
        <taxon>Rhizobium/Agrobacterium group</taxon>
        <taxon>Rhizobium</taxon>
    </lineage>
</organism>
<comment type="caution">
    <text evidence="1">The sequence shown here is derived from an EMBL/GenBank/DDBJ whole genome shotgun (WGS) entry which is preliminary data.</text>
</comment>
<evidence type="ECO:0000313" key="1">
    <source>
        <dbReference type="EMBL" id="OLP44173.1"/>
    </source>
</evidence>
<name>A0A1Q8ZQ36_9HYPH</name>
<gene>
    <name evidence="1" type="ORF">BJF95_06320</name>
</gene>
<dbReference type="EMBL" id="MKIM01000027">
    <property type="protein sequence ID" value="OLP44173.1"/>
    <property type="molecule type" value="Genomic_DNA"/>
</dbReference>
<sequence length="74" mass="8527">MRDVYAKLPDILHAILLSMEKDAIDNNLRCIQPDNDDIASSTRDGLDLVRTFSQIRDPIMREIVIEFVKKIAKK</sequence>
<evidence type="ECO:0000313" key="2">
    <source>
        <dbReference type="Proteomes" id="UP000186894"/>
    </source>
</evidence>
<reference evidence="1 2" key="1">
    <citation type="submission" date="2016-09" db="EMBL/GenBank/DDBJ databases">
        <title>Rhizobium oryziradicis sp. nov., isolated from the root of rice.</title>
        <authorList>
            <person name="Zhao J."/>
            <person name="Zhang X."/>
        </authorList>
    </citation>
    <scope>NUCLEOTIDE SEQUENCE [LARGE SCALE GENOMIC DNA]</scope>
    <source>
        <strain evidence="1 2">N19</strain>
    </source>
</reference>
<keyword evidence="2" id="KW-1185">Reference proteome</keyword>
<protein>
    <submittedName>
        <fullName evidence="1">Uncharacterized protein</fullName>
    </submittedName>
</protein>
<accession>A0A1Q8ZQ36</accession>
<proteinExistence type="predicted"/>